<dbReference type="STRING" id="1194090.SAMN05443144_107158"/>
<keyword evidence="2" id="KW-0812">Transmembrane</keyword>
<feature type="transmembrane region" description="Helical" evidence="2">
    <location>
        <begin position="75"/>
        <end position="93"/>
    </location>
</feature>
<sequence length="156" mass="17919">MPRLARLFIKTGLIYFLAALILALASEVNGIQFPGLVPLFWHLLMVGWITQIIFGVSMWMFPGRNREEGFRAQKWGWLTFIMLNAGLLLRAVAEPLNYLSQNPAWNVLIALSAITQAGAALTYIIEIWPRIQSKEQQRRQRKKKRQQARKNTGRGK</sequence>
<keyword evidence="2" id="KW-1133">Transmembrane helix</keyword>
<evidence type="ECO:0000256" key="1">
    <source>
        <dbReference type="SAM" id="MobiDB-lite"/>
    </source>
</evidence>
<evidence type="ECO:0000313" key="4">
    <source>
        <dbReference type="Proteomes" id="UP000184041"/>
    </source>
</evidence>
<feature type="compositionally biased region" description="Basic residues" evidence="1">
    <location>
        <begin position="139"/>
        <end position="156"/>
    </location>
</feature>
<dbReference type="Proteomes" id="UP000184041">
    <property type="component" value="Unassembled WGS sequence"/>
</dbReference>
<dbReference type="EMBL" id="FQUS01000007">
    <property type="protein sequence ID" value="SHF33104.1"/>
    <property type="molecule type" value="Genomic_DNA"/>
</dbReference>
<feature type="transmembrane region" description="Helical" evidence="2">
    <location>
        <begin position="105"/>
        <end position="128"/>
    </location>
</feature>
<keyword evidence="2" id="KW-0472">Membrane</keyword>
<dbReference type="RefSeq" id="WP_073062229.1">
    <property type="nucleotide sequence ID" value="NZ_FQUS01000007.1"/>
</dbReference>
<reference evidence="3 4" key="1">
    <citation type="submission" date="2016-11" db="EMBL/GenBank/DDBJ databases">
        <authorList>
            <person name="Jaros S."/>
            <person name="Januszkiewicz K."/>
            <person name="Wedrychowicz H."/>
        </authorList>
    </citation>
    <scope>NUCLEOTIDE SEQUENCE [LARGE SCALE GENOMIC DNA]</scope>
    <source>
        <strain evidence="3 4">DSM 21986</strain>
    </source>
</reference>
<dbReference type="Gene3D" id="1.20.210.10">
    <property type="entry name" value="Cytochrome c oxidase-like, subunit I domain"/>
    <property type="match status" value="1"/>
</dbReference>
<evidence type="ECO:0000256" key="2">
    <source>
        <dbReference type="SAM" id="Phobius"/>
    </source>
</evidence>
<feature type="region of interest" description="Disordered" evidence="1">
    <location>
        <begin position="135"/>
        <end position="156"/>
    </location>
</feature>
<protein>
    <submittedName>
        <fullName evidence="3">Cytochrome C and Quinol oxidase polypeptide I</fullName>
    </submittedName>
</protein>
<dbReference type="AlphaFoldDB" id="A0A1M5ASD0"/>
<proteinExistence type="predicted"/>
<dbReference type="InterPro" id="IPR036927">
    <property type="entry name" value="Cyt_c_oxase-like_su1_sf"/>
</dbReference>
<gene>
    <name evidence="3" type="ORF">SAMN05443144_107158</name>
</gene>
<keyword evidence="4" id="KW-1185">Reference proteome</keyword>
<evidence type="ECO:0000313" key="3">
    <source>
        <dbReference type="EMBL" id="SHF33104.1"/>
    </source>
</evidence>
<dbReference type="SUPFAM" id="SSF81442">
    <property type="entry name" value="Cytochrome c oxidase subunit I-like"/>
    <property type="match status" value="1"/>
</dbReference>
<accession>A0A1M5ASD0</accession>
<dbReference type="OrthoDB" id="1524728at2"/>
<name>A0A1M5ASD0_9BACT</name>
<organism evidence="3 4">
    <name type="scientific">Fodinibius roseus</name>
    <dbReference type="NCBI Taxonomy" id="1194090"/>
    <lineage>
        <taxon>Bacteria</taxon>
        <taxon>Pseudomonadati</taxon>
        <taxon>Balneolota</taxon>
        <taxon>Balneolia</taxon>
        <taxon>Balneolales</taxon>
        <taxon>Balneolaceae</taxon>
        <taxon>Fodinibius</taxon>
    </lineage>
</organism>
<feature type="transmembrane region" description="Helical" evidence="2">
    <location>
        <begin position="40"/>
        <end position="63"/>
    </location>
</feature>